<feature type="transmembrane region" description="Helical" evidence="1">
    <location>
        <begin position="531"/>
        <end position="547"/>
    </location>
</feature>
<name>A0A0V1K216_TRIPS</name>
<dbReference type="Proteomes" id="UP000054826">
    <property type="component" value="Unassembled WGS sequence"/>
</dbReference>
<comment type="caution">
    <text evidence="4">The sequence shown here is derived from an EMBL/GenBank/DDBJ whole genome shotgun (WGS) entry which is preliminary data.</text>
</comment>
<dbReference type="PANTHER" id="PTHR11161:SF70">
    <property type="entry name" value="ACYLTRANSFERASE 3 DOMAIN-CONTAINING PROTEIN"/>
    <property type="match status" value="1"/>
</dbReference>
<evidence type="ECO:0000256" key="1">
    <source>
        <dbReference type="SAM" id="Phobius"/>
    </source>
</evidence>
<dbReference type="GO" id="GO:0006508">
    <property type="term" value="P:proteolysis"/>
    <property type="evidence" value="ECO:0007669"/>
    <property type="project" value="InterPro"/>
</dbReference>
<dbReference type="InterPro" id="IPR000718">
    <property type="entry name" value="Peptidase_M13"/>
</dbReference>
<feature type="transmembrane region" description="Helical" evidence="1">
    <location>
        <begin position="394"/>
        <end position="413"/>
    </location>
</feature>
<evidence type="ECO:0000313" key="4">
    <source>
        <dbReference type="EMBL" id="KRZ41244.1"/>
    </source>
</evidence>
<feature type="transmembrane region" description="Helical" evidence="1">
    <location>
        <begin position="676"/>
        <end position="695"/>
    </location>
</feature>
<keyword evidence="1" id="KW-0812">Transmembrane</keyword>
<dbReference type="Pfam" id="PF01757">
    <property type="entry name" value="Acyl_transf_3"/>
    <property type="match status" value="1"/>
</dbReference>
<feature type="domain" description="Acyltransferase 3" evidence="3">
    <location>
        <begin position="285"/>
        <end position="687"/>
    </location>
</feature>
<feature type="transmembrane region" description="Helical" evidence="1">
    <location>
        <begin position="592"/>
        <end position="615"/>
    </location>
</feature>
<evidence type="ECO:0000259" key="2">
    <source>
        <dbReference type="Pfam" id="PF01431"/>
    </source>
</evidence>
<dbReference type="PROSITE" id="PS51885">
    <property type="entry name" value="NEPRILYSIN"/>
    <property type="match status" value="1"/>
</dbReference>
<feature type="domain" description="Peptidase M13 C-terminal" evidence="2">
    <location>
        <begin position="765"/>
        <end position="971"/>
    </location>
</feature>
<feature type="transmembrane region" description="Helical" evidence="1">
    <location>
        <begin position="479"/>
        <end position="500"/>
    </location>
</feature>
<dbReference type="GO" id="GO:0016747">
    <property type="term" value="F:acyltransferase activity, transferring groups other than amino-acyl groups"/>
    <property type="evidence" value="ECO:0007669"/>
    <property type="project" value="InterPro"/>
</dbReference>
<feature type="transmembrane region" description="Helical" evidence="1">
    <location>
        <begin position="225"/>
        <end position="248"/>
    </location>
</feature>
<dbReference type="InterPro" id="IPR024079">
    <property type="entry name" value="MetalloPept_cat_dom_sf"/>
</dbReference>
<feature type="transmembrane region" description="Helical" evidence="1">
    <location>
        <begin position="559"/>
        <end position="580"/>
    </location>
</feature>
<gene>
    <name evidence="4" type="primary">nep-2</name>
    <name evidence="4" type="ORF">T4C_3756</name>
</gene>
<accession>A0A0V1K216</accession>
<dbReference type="SUPFAM" id="SSF55486">
    <property type="entry name" value="Metalloproteases ('zincins'), catalytic domain"/>
    <property type="match status" value="1"/>
</dbReference>
<feature type="transmembrane region" description="Helical" evidence="1">
    <location>
        <begin position="333"/>
        <end position="352"/>
    </location>
</feature>
<dbReference type="PANTHER" id="PTHR11161">
    <property type="entry name" value="O-ACYLTRANSFERASE"/>
    <property type="match status" value="1"/>
</dbReference>
<reference evidence="4 5" key="1">
    <citation type="submission" date="2015-01" db="EMBL/GenBank/DDBJ databases">
        <title>Evolution of Trichinella species and genotypes.</title>
        <authorList>
            <person name="Korhonen P.K."/>
            <person name="Edoardo P."/>
            <person name="Giuseppe L.R."/>
            <person name="Gasser R.B."/>
        </authorList>
    </citation>
    <scope>NUCLEOTIDE SEQUENCE [LARGE SCALE GENOMIC DNA]</scope>
    <source>
        <strain evidence="4">ISS176</strain>
    </source>
</reference>
<feature type="transmembrane region" description="Helical" evidence="1">
    <location>
        <begin position="450"/>
        <end position="472"/>
    </location>
</feature>
<sequence>MQVDIKRAESVSLQNCYSPMNALIAVRQLVHICILLSITWKCCSTNNLILEDALKAEDLLYPSAKSLPVDINFVLQLAEQMTSINGSVCAELYDQSLKHLFGHDVEKASLFKAFFSSFVVTSTLDNVTLQHWKMMERDFQCKMITLKYANHTTPTQYCTYSITSNAKNSLEDGIMYGFCLPSECTNNDINEIVKGLESYRSLNGSVENRDLICVPGYQPIQWWKFWSVHFALACIGVLTIAVIFGTIADVGKCTTQKQFLKHFSILQNFRRLWYLSNNQANSITCIHGIKVITMSMIMLTHLICFLQSMINNIDELRADYRASFLAQFLYNGTYRVATFFVISGALFSYSLLSRAKKRRRSDCTSHEGTITFNRRQSMNITFCFLSILNRYLRLLPVYAFTIILVVGLLPHFSDFPSWYVVDPLRQCQGEWWKNLLYINNLQHKQLCMTWTWYLASDFQLFLFHFPLVLLLISWPKLANIVIVIFLIASCLIKAILVSTYDYPPSLMLMIPIPGYNPDFASYTFDIYMRPYGWWGSYLVGLYFGYILSEWKRICTRKLYYNLAIIAGVLLNFSCICGIYWNINGLKSQLYDMLYAGVSPVIWGLGWVLIIGACHSKQDSWLNRILSHPFWVPLSNLTYSCYLIHCIVIFAVIEPYARMNNNLPFLPTYSHLETCSLYLLSFALSYFCAAILFLLVEAPADSIRTQLFRQLIGHDSRSEQFNEKYAASVETVPLPDGDLHAKPESIAKLSKRFERKSFCGSPATVNAWYSSLKNSIVFPAGIVQPPFFDPSFPKAVIYGAMGSVIGHEIIHAFDDQGAQYDRHGNLINWWSTESKEKFKEKTKCIVNQYSKFCYTHHGNKMCLKGEHTQGENIADNGGLKEAFAGYKKYVEEHGQEPRLPSLEQYSMEQVFFMSFASFWCGQYKEKHLVNLLAVSEHSPGEFRVIGSLQNSEDFNRAFNCSIGEPMNPKHKCIVW</sequence>
<evidence type="ECO:0000313" key="5">
    <source>
        <dbReference type="Proteomes" id="UP000054826"/>
    </source>
</evidence>
<dbReference type="InterPro" id="IPR002656">
    <property type="entry name" value="Acyl_transf_3_dom"/>
</dbReference>
<feature type="transmembrane region" description="Helical" evidence="1">
    <location>
        <begin position="291"/>
        <end position="313"/>
    </location>
</feature>
<dbReference type="InterPro" id="IPR052728">
    <property type="entry name" value="O2_lipid_transport_reg"/>
</dbReference>
<keyword evidence="1" id="KW-0472">Membrane</keyword>
<dbReference type="PRINTS" id="PR00786">
    <property type="entry name" value="NEPRILYSIN"/>
</dbReference>
<organism evidence="4 5">
    <name type="scientific">Trichinella pseudospiralis</name>
    <name type="common">Parasitic roundworm</name>
    <dbReference type="NCBI Taxonomy" id="6337"/>
    <lineage>
        <taxon>Eukaryota</taxon>
        <taxon>Metazoa</taxon>
        <taxon>Ecdysozoa</taxon>
        <taxon>Nematoda</taxon>
        <taxon>Enoplea</taxon>
        <taxon>Dorylaimia</taxon>
        <taxon>Trichinellida</taxon>
        <taxon>Trichinellidae</taxon>
        <taxon>Trichinella</taxon>
    </lineage>
</organism>
<keyword evidence="1" id="KW-1133">Transmembrane helix</keyword>
<dbReference type="Pfam" id="PF01431">
    <property type="entry name" value="Peptidase_M13"/>
    <property type="match status" value="1"/>
</dbReference>
<dbReference type="CDD" id="cd08662">
    <property type="entry name" value="M13"/>
    <property type="match status" value="1"/>
</dbReference>
<dbReference type="EMBL" id="JYDV01000021">
    <property type="protein sequence ID" value="KRZ41244.1"/>
    <property type="molecule type" value="Genomic_DNA"/>
</dbReference>
<evidence type="ECO:0000259" key="3">
    <source>
        <dbReference type="Pfam" id="PF01757"/>
    </source>
</evidence>
<feature type="transmembrane region" description="Helical" evidence="1">
    <location>
        <begin position="636"/>
        <end position="656"/>
    </location>
</feature>
<protein>
    <submittedName>
        <fullName evidence="4">Neprilysin-2</fullName>
    </submittedName>
</protein>
<dbReference type="AlphaFoldDB" id="A0A0V1K216"/>
<proteinExistence type="predicted"/>
<dbReference type="InterPro" id="IPR018497">
    <property type="entry name" value="Peptidase_M13_C"/>
</dbReference>
<dbReference type="Gene3D" id="3.40.390.10">
    <property type="entry name" value="Collagenase (Catalytic Domain)"/>
    <property type="match status" value="1"/>
</dbReference>
<dbReference type="GO" id="GO:0004222">
    <property type="term" value="F:metalloendopeptidase activity"/>
    <property type="evidence" value="ECO:0007669"/>
    <property type="project" value="InterPro"/>
</dbReference>